<evidence type="ECO:0000313" key="9">
    <source>
        <dbReference type="EMBL" id="MBJ6362524.1"/>
    </source>
</evidence>
<reference evidence="9" key="1">
    <citation type="submission" date="2020-12" db="EMBL/GenBank/DDBJ databases">
        <authorList>
            <person name="Huq M.A."/>
        </authorList>
    </citation>
    <scope>NUCLEOTIDE SEQUENCE</scope>
    <source>
        <strain evidence="9">MAHUQ-46</strain>
    </source>
</reference>
<dbReference type="GO" id="GO:0033214">
    <property type="term" value="P:siderophore-iron import into cell"/>
    <property type="evidence" value="ECO:0007669"/>
    <property type="project" value="TreeGrafter"/>
</dbReference>
<feature type="transmembrane region" description="Helical" evidence="8">
    <location>
        <begin position="457"/>
        <end position="475"/>
    </location>
</feature>
<comment type="caution">
    <text evidence="9">The sequence shown here is derived from an EMBL/GenBank/DDBJ whole genome shotgun (WGS) entry which is preliminary data.</text>
</comment>
<feature type="transmembrane region" description="Helical" evidence="8">
    <location>
        <begin position="370"/>
        <end position="393"/>
    </location>
</feature>
<feature type="transmembrane region" description="Helical" evidence="8">
    <location>
        <begin position="296"/>
        <end position="315"/>
    </location>
</feature>
<feature type="transmembrane region" description="Helical" evidence="8">
    <location>
        <begin position="643"/>
        <end position="664"/>
    </location>
</feature>
<feature type="transmembrane region" description="Helical" evidence="8">
    <location>
        <begin position="670"/>
        <end position="689"/>
    </location>
</feature>
<evidence type="ECO:0000256" key="7">
    <source>
        <dbReference type="ARBA" id="ARBA00023136"/>
    </source>
</evidence>
<feature type="transmembrane region" description="Helical" evidence="8">
    <location>
        <begin position="554"/>
        <end position="575"/>
    </location>
</feature>
<evidence type="ECO:0000256" key="8">
    <source>
        <dbReference type="SAM" id="Phobius"/>
    </source>
</evidence>
<evidence type="ECO:0000256" key="3">
    <source>
        <dbReference type="ARBA" id="ARBA00022448"/>
    </source>
</evidence>
<evidence type="ECO:0000256" key="5">
    <source>
        <dbReference type="ARBA" id="ARBA00022692"/>
    </source>
</evidence>
<dbReference type="EMBL" id="JAELUP010000077">
    <property type="protein sequence ID" value="MBJ6362524.1"/>
    <property type="molecule type" value="Genomic_DNA"/>
</dbReference>
<dbReference type="InterPro" id="IPR000522">
    <property type="entry name" value="ABC_transptr_permease_BtuC"/>
</dbReference>
<feature type="transmembrane region" description="Helical" evidence="8">
    <location>
        <begin position="82"/>
        <end position="100"/>
    </location>
</feature>
<dbReference type="SUPFAM" id="SSF81345">
    <property type="entry name" value="ABC transporter involved in vitamin B12 uptake, BtuC"/>
    <property type="match status" value="2"/>
</dbReference>
<dbReference type="RefSeq" id="WP_199020067.1">
    <property type="nucleotide sequence ID" value="NZ_JAELUP010000077.1"/>
</dbReference>
<dbReference type="InterPro" id="IPR037294">
    <property type="entry name" value="ABC_BtuC-like"/>
</dbReference>
<dbReference type="Pfam" id="PF01032">
    <property type="entry name" value="FecCD"/>
    <property type="match status" value="2"/>
</dbReference>
<evidence type="ECO:0000256" key="6">
    <source>
        <dbReference type="ARBA" id="ARBA00022989"/>
    </source>
</evidence>
<dbReference type="Gene3D" id="1.10.3470.10">
    <property type="entry name" value="ABC transporter involved in vitamin B12 uptake, BtuC"/>
    <property type="match status" value="2"/>
</dbReference>
<dbReference type="GO" id="GO:0022857">
    <property type="term" value="F:transmembrane transporter activity"/>
    <property type="evidence" value="ECO:0007669"/>
    <property type="project" value="InterPro"/>
</dbReference>
<feature type="transmembrane region" description="Helical" evidence="8">
    <location>
        <begin position="112"/>
        <end position="132"/>
    </location>
</feature>
<comment type="subcellular location">
    <subcellularLocation>
        <location evidence="1">Cell membrane</location>
        <topology evidence="1">Multi-pass membrane protein</topology>
    </subcellularLocation>
</comment>
<dbReference type="GO" id="GO:0005886">
    <property type="term" value="C:plasma membrane"/>
    <property type="evidence" value="ECO:0007669"/>
    <property type="project" value="UniProtKB-SubCell"/>
</dbReference>
<feature type="transmembrane region" description="Helical" evidence="8">
    <location>
        <begin position="327"/>
        <end position="347"/>
    </location>
</feature>
<keyword evidence="7 8" id="KW-0472">Membrane</keyword>
<comment type="similarity">
    <text evidence="2">Belongs to the binding-protein-dependent transport system permease family. FecCD subfamily.</text>
</comment>
<keyword evidence="3" id="KW-0813">Transport</keyword>
<feature type="transmembrane region" description="Helical" evidence="8">
    <location>
        <begin position="482"/>
        <end position="504"/>
    </location>
</feature>
<keyword evidence="5 8" id="KW-0812">Transmembrane</keyword>
<proteinExistence type="inferred from homology"/>
<keyword evidence="10" id="KW-1185">Reference proteome</keyword>
<evidence type="ECO:0000256" key="1">
    <source>
        <dbReference type="ARBA" id="ARBA00004651"/>
    </source>
</evidence>
<feature type="transmembrane region" description="Helical" evidence="8">
    <location>
        <begin position="249"/>
        <end position="276"/>
    </location>
</feature>
<feature type="transmembrane region" description="Helical" evidence="8">
    <location>
        <begin position="428"/>
        <end position="445"/>
    </location>
</feature>
<sequence>MAIWRSANCKRIRRFGSQSYHFMNKEIRYLIMGVILLPIIMLLNVILGQADIPFVQLLNQLVHNPHSTEAQIFYTFRMPRTVLGVLAGASLAVVGLLLQTTLRNSLVSASTLGINAGAFFVATAATVFLPVWMSGYPVLLSFLGGLLAIGLVYMIAGRAANSPLRMALSGMIVTMLLGSLTNAIQIMFENETRQLLIWGNGTLVQNDWKNVLFISPWIVLCLSLAFIAHKQLDVIRLGEEMSGALGQRVGVIKLSIILLCIFIAATIVSVTGPIGFVGLVAPHLIKMAGFRKHITMLPATALCGALLLLLADTLTYRPGTITNQVPVGAVMALIGAPWLLFMAHRLAKKHQLGSGLQHIHLRSLLPQQKLTVPLLVAFLTVVLAVVFVAGIFVSSASSITLKDVLAVLIGQGDKDANKIVLTFRMPRMVAAAIAGAMLAAAGLLVQGSVRNPLADPSIIGVTSGAGAGVLALIWLDPSATAIQYSLAALIGALIASALVLLVTWKGKFQPGYFIMAGIAISAAFSALIQILILQTPFSVSAQIWLSGSTYAIKWVHVHILLWTFVIVMPIAWLYAKRIELLGFDDQASVGLGLKPVPTRFIALLIGVILSAVTVSQVGTIGFIGLLAPHAAHMLGGHSFRGKLILSLLIGAIILSLSDIIGRVILLPNQIPSGTIVAIVGAPYLFYLIAISRRKS</sequence>
<feature type="transmembrane region" description="Helical" evidence="8">
    <location>
        <begin position="168"/>
        <end position="188"/>
    </location>
</feature>
<feature type="transmembrane region" description="Helical" evidence="8">
    <location>
        <begin position="510"/>
        <end position="533"/>
    </location>
</feature>
<evidence type="ECO:0000256" key="2">
    <source>
        <dbReference type="ARBA" id="ARBA00007935"/>
    </source>
</evidence>
<organism evidence="9 10">
    <name type="scientific">Paenibacillus roseus</name>
    <dbReference type="NCBI Taxonomy" id="2798579"/>
    <lineage>
        <taxon>Bacteria</taxon>
        <taxon>Bacillati</taxon>
        <taxon>Bacillota</taxon>
        <taxon>Bacilli</taxon>
        <taxon>Bacillales</taxon>
        <taxon>Paenibacillaceae</taxon>
        <taxon>Paenibacillus</taxon>
    </lineage>
</organism>
<keyword evidence="6 8" id="KW-1133">Transmembrane helix</keyword>
<feature type="transmembrane region" description="Helical" evidence="8">
    <location>
        <begin position="600"/>
        <end position="631"/>
    </location>
</feature>
<gene>
    <name evidence="9" type="ORF">JFN88_14915</name>
</gene>
<dbReference type="Proteomes" id="UP000640274">
    <property type="component" value="Unassembled WGS sequence"/>
</dbReference>
<feature type="transmembrane region" description="Helical" evidence="8">
    <location>
        <begin position="138"/>
        <end position="156"/>
    </location>
</feature>
<dbReference type="CDD" id="cd06550">
    <property type="entry name" value="TM_ABC_iron-siderophores_like"/>
    <property type="match status" value="2"/>
</dbReference>
<accession>A0A934J6A6</accession>
<evidence type="ECO:0000313" key="10">
    <source>
        <dbReference type="Proteomes" id="UP000640274"/>
    </source>
</evidence>
<dbReference type="PANTHER" id="PTHR30472">
    <property type="entry name" value="FERRIC ENTEROBACTIN TRANSPORT SYSTEM PERMEASE PROTEIN"/>
    <property type="match status" value="1"/>
</dbReference>
<dbReference type="PANTHER" id="PTHR30472:SF37">
    <property type="entry name" value="FE(3+) DICITRATE TRANSPORT SYSTEM PERMEASE PROTEIN FECD-RELATED"/>
    <property type="match status" value="1"/>
</dbReference>
<name>A0A934J6A6_9BACL</name>
<feature type="transmembrane region" description="Helical" evidence="8">
    <location>
        <begin position="208"/>
        <end position="228"/>
    </location>
</feature>
<dbReference type="AlphaFoldDB" id="A0A934J6A6"/>
<evidence type="ECO:0000256" key="4">
    <source>
        <dbReference type="ARBA" id="ARBA00022475"/>
    </source>
</evidence>
<protein>
    <submittedName>
        <fullName evidence="9">Iron ABC transporter permease</fullName>
    </submittedName>
</protein>
<keyword evidence="4" id="KW-1003">Cell membrane</keyword>
<feature type="transmembrane region" description="Helical" evidence="8">
    <location>
        <begin position="27"/>
        <end position="47"/>
    </location>
</feature>